<dbReference type="Pfam" id="PF07310">
    <property type="entry name" value="PAS_5"/>
    <property type="match status" value="1"/>
</dbReference>
<gene>
    <name evidence="1" type="ordered locus">Hbal_0647</name>
</gene>
<dbReference type="Proteomes" id="UP000002745">
    <property type="component" value="Chromosome"/>
</dbReference>
<organism evidence="1 2">
    <name type="scientific">Hirschia baltica (strain ATCC 49814 / DSM 5838 / IFAM 1418)</name>
    <dbReference type="NCBI Taxonomy" id="582402"/>
    <lineage>
        <taxon>Bacteria</taxon>
        <taxon>Pseudomonadati</taxon>
        <taxon>Pseudomonadota</taxon>
        <taxon>Alphaproteobacteria</taxon>
        <taxon>Hyphomonadales</taxon>
        <taxon>Hyphomonadaceae</taxon>
        <taxon>Hirschia</taxon>
    </lineage>
</organism>
<proteinExistence type="predicted"/>
<sequence length="177" mass="19901">MIELKAHPNTRAIIEAWKRLSRGDSHLIEGPMAHDYPDVVGRLFIVQRTDVEDYSLRMVGAGIQELFGRELVEHNFLSLWNATDKMVVKTAVETAIECASPSLIRATAQTLDGKSIEIEISFSPLDTGNKERPRLLCLYQTLSDEAALKGRPIYRHFISSLYPPKPKDTGPSLRIVQ</sequence>
<evidence type="ECO:0000313" key="2">
    <source>
        <dbReference type="Proteomes" id="UP000002745"/>
    </source>
</evidence>
<reference evidence="2" key="1">
    <citation type="journal article" date="2011" name="J. Bacteriol.">
        <title>Genome sequences of eight morphologically diverse alphaproteobacteria.</title>
        <authorList>
            <consortium name="US DOE Joint Genome Institute"/>
            <person name="Brown P.J."/>
            <person name="Kysela D.T."/>
            <person name="Buechlein A."/>
            <person name="Hemmerich C."/>
            <person name="Brun Y.V."/>
        </authorList>
    </citation>
    <scope>NUCLEOTIDE SEQUENCE [LARGE SCALE GENOMIC DNA]</scope>
    <source>
        <strain evidence="2">ATCC 49814 / DSM 5838 / IFAM 1418</strain>
    </source>
</reference>
<dbReference type="InterPro" id="IPR009922">
    <property type="entry name" value="DUF1457"/>
</dbReference>
<dbReference type="eggNOG" id="COG5388">
    <property type="taxonomic scope" value="Bacteria"/>
</dbReference>
<accession>C6XNU6</accession>
<protein>
    <recommendedName>
        <fullName evidence="3">PAS domain-containing protein</fullName>
    </recommendedName>
</protein>
<name>C6XNU6_HIRBI</name>
<dbReference type="AlphaFoldDB" id="C6XNU6"/>
<dbReference type="EMBL" id="CP001678">
    <property type="protein sequence ID" value="ACT58349.1"/>
    <property type="molecule type" value="Genomic_DNA"/>
</dbReference>
<dbReference type="HOGENOM" id="CLU_097079_0_0_5"/>
<dbReference type="KEGG" id="hba:Hbal_0647"/>
<evidence type="ECO:0000313" key="1">
    <source>
        <dbReference type="EMBL" id="ACT58349.1"/>
    </source>
</evidence>
<dbReference type="STRING" id="582402.Hbal_0647"/>
<evidence type="ECO:0008006" key="3">
    <source>
        <dbReference type="Google" id="ProtNLM"/>
    </source>
</evidence>
<keyword evidence="2" id="KW-1185">Reference proteome</keyword>
<dbReference type="OrthoDB" id="8478628at2"/>